<feature type="transmembrane region" description="Helical" evidence="1">
    <location>
        <begin position="34"/>
        <end position="56"/>
    </location>
</feature>
<organism evidence="2 3">
    <name type="scientific">Brumimicrobium glaciale</name>
    <dbReference type="NCBI Taxonomy" id="200475"/>
    <lineage>
        <taxon>Bacteria</taxon>
        <taxon>Pseudomonadati</taxon>
        <taxon>Bacteroidota</taxon>
        <taxon>Flavobacteriia</taxon>
        <taxon>Flavobacteriales</taxon>
        <taxon>Crocinitomicaceae</taxon>
        <taxon>Brumimicrobium</taxon>
    </lineage>
</organism>
<keyword evidence="1" id="KW-1133">Transmembrane helix</keyword>
<evidence type="ECO:0000313" key="2">
    <source>
        <dbReference type="EMBL" id="RYM33528.1"/>
    </source>
</evidence>
<dbReference type="EMBL" id="SETE01000004">
    <property type="protein sequence ID" value="RYM33528.1"/>
    <property type="molecule type" value="Genomic_DNA"/>
</dbReference>
<dbReference type="Proteomes" id="UP000293952">
    <property type="component" value="Unassembled WGS sequence"/>
</dbReference>
<feature type="transmembrane region" description="Helical" evidence="1">
    <location>
        <begin position="101"/>
        <end position="123"/>
    </location>
</feature>
<keyword evidence="1" id="KW-0472">Membrane</keyword>
<gene>
    <name evidence="2" type="ORF">ERX46_11355</name>
</gene>
<feature type="transmembrane region" description="Helical" evidence="1">
    <location>
        <begin position="129"/>
        <end position="151"/>
    </location>
</feature>
<keyword evidence="1" id="KW-0812">Transmembrane</keyword>
<dbReference type="AlphaFoldDB" id="A0A4Q4KKM2"/>
<keyword evidence="3" id="KW-1185">Reference proteome</keyword>
<accession>A0A4Q4KKM2</accession>
<evidence type="ECO:0000313" key="3">
    <source>
        <dbReference type="Proteomes" id="UP000293952"/>
    </source>
</evidence>
<sequence>MMWTYISFALFSSWKFMFTPLAGPAAGLTFWETFIVCSIGGYISATLFYFGSSYFMNLSVERHAKRVKKAQLKGKVIPVRRKFTKSNRRVIRYKQKIGRIFSYWAFPLFLSIPVGTIIVAKFYKHYKQTFPLIILFLTIDCFIITGGTYFIKDLML</sequence>
<name>A0A4Q4KKM2_9FLAO</name>
<comment type="caution">
    <text evidence="2">The sequence shown here is derived from an EMBL/GenBank/DDBJ whole genome shotgun (WGS) entry which is preliminary data.</text>
</comment>
<evidence type="ECO:0000256" key="1">
    <source>
        <dbReference type="SAM" id="Phobius"/>
    </source>
</evidence>
<protein>
    <submittedName>
        <fullName evidence="2">Uncharacterized protein</fullName>
    </submittedName>
</protein>
<proteinExistence type="predicted"/>
<reference evidence="2 3" key="1">
    <citation type="submission" date="2019-02" db="EMBL/GenBank/DDBJ databases">
        <title>Genome sequence of the sea-ice species Brumimicrobium glaciale.</title>
        <authorList>
            <person name="Bowman J.P."/>
        </authorList>
    </citation>
    <scope>NUCLEOTIDE SEQUENCE [LARGE SCALE GENOMIC DNA]</scope>
    <source>
        <strain evidence="2 3">IC156</strain>
    </source>
</reference>